<dbReference type="EMBL" id="UINC01030677">
    <property type="protein sequence ID" value="SVB15459.1"/>
    <property type="molecule type" value="Genomic_DNA"/>
</dbReference>
<dbReference type="InterPro" id="IPR051312">
    <property type="entry name" value="Diverse_Substr_Oxidored"/>
</dbReference>
<dbReference type="Gene3D" id="3.30.43.10">
    <property type="entry name" value="Uridine Diphospho-n-acetylenolpyruvylglucosamine Reductase, domain 2"/>
    <property type="match status" value="1"/>
</dbReference>
<protein>
    <recommendedName>
        <fullName evidence="4">FAD-binding PCMH-type domain-containing protein</fullName>
    </recommendedName>
</protein>
<organism evidence="5">
    <name type="scientific">marine metagenome</name>
    <dbReference type="NCBI Taxonomy" id="408172"/>
    <lineage>
        <taxon>unclassified sequences</taxon>
        <taxon>metagenomes</taxon>
        <taxon>ecological metagenomes</taxon>
    </lineage>
</organism>
<dbReference type="AlphaFoldDB" id="A0A382BPB9"/>
<gene>
    <name evidence="5" type="ORF">METZ01_LOCUS168313</name>
</gene>
<reference evidence="5" key="1">
    <citation type="submission" date="2018-05" db="EMBL/GenBank/DDBJ databases">
        <authorList>
            <person name="Lanie J.A."/>
            <person name="Ng W.-L."/>
            <person name="Kazmierczak K.M."/>
            <person name="Andrzejewski T.M."/>
            <person name="Davidsen T.M."/>
            <person name="Wayne K.J."/>
            <person name="Tettelin H."/>
            <person name="Glass J.I."/>
            <person name="Rusch D."/>
            <person name="Podicherti R."/>
            <person name="Tsui H.-C.T."/>
            <person name="Winkler M.E."/>
        </authorList>
    </citation>
    <scope>NUCLEOTIDE SEQUENCE</scope>
</reference>
<dbReference type="GO" id="GO:0016491">
    <property type="term" value="F:oxidoreductase activity"/>
    <property type="evidence" value="ECO:0007669"/>
    <property type="project" value="UniProtKB-KW"/>
</dbReference>
<sequence>MVIAGGTDLIPNLKRRQFDANVLVGLSHLGELQTISDNGEIAIGAGVSLRDIAGQGSIAKTATALVEAVQQIANPQIQRQGTIGGNLCVDTRCNYYNQTHEWRESIGFCMKREGDICLVAPGSSKCWAVTSSDAAPALIAVGASVILVGPNGERSMPVSALYQDDGIDYLAKKPDEILTRILIPKTEGLRSTYRKVRRRGSFDFPVLGVAASLSM</sequence>
<dbReference type="InterPro" id="IPR016169">
    <property type="entry name" value="FAD-bd_PCMH_sub2"/>
</dbReference>
<proteinExistence type="predicted"/>
<dbReference type="InterPro" id="IPR016166">
    <property type="entry name" value="FAD-bd_PCMH"/>
</dbReference>
<dbReference type="PANTHER" id="PTHR42659">
    <property type="entry name" value="XANTHINE DEHYDROGENASE SUBUNIT C-RELATED"/>
    <property type="match status" value="1"/>
</dbReference>
<evidence type="ECO:0000256" key="1">
    <source>
        <dbReference type="ARBA" id="ARBA00022630"/>
    </source>
</evidence>
<dbReference type="GO" id="GO:0071949">
    <property type="term" value="F:FAD binding"/>
    <property type="evidence" value="ECO:0007669"/>
    <property type="project" value="InterPro"/>
</dbReference>
<keyword evidence="3" id="KW-0560">Oxidoreductase</keyword>
<dbReference type="InterPro" id="IPR016167">
    <property type="entry name" value="FAD-bd_PCMH_sub1"/>
</dbReference>
<dbReference type="Gene3D" id="3.30.465.10">
    <property type="match status" value="2"/>
</dbReference>
<dbReference type="SUPFAM" id="SSF56176">
    <property type="entry name" value="FAD-binding/transporter-associated domain-like"/>
    <property type="match status" value="1"/>
</dbReference>
<name>A0A382BPB9_9ZZZZ</name>
<evidence type="ECO:0000256" key="2">
    <source>
        <dbReference type="ARBA" id="ARBA00022827"/>
    </source>
</evidence>
<feature type="non-terminal residue" evidence="5">
    <location>
        <position position="215"/>
    </location>
</feature>
<evidence type="ECO:0000259" key="4">
    <source>
        <dbReference type="PROSITE" id="PS51387"/>
    </source>
</evidence>
<evidence type="ECO:0000313" key="5">
    <source>
        <dbReference type="EMBL" id="SVB15459.1"/>
    </source>
</evidence>
<dbReference type="Pfam" id="PF00941">
    <property type="entry name" value="FAD_binding_5"/>
    <property type="match status" value="1"/>
</dbReference>
<feature type="domain" description="FAD-binding PCMH-type" evidence="4">
    <location>
        <begin position="1"/>
        <end position="188"/>
    </location>
</feature>
<evidence type="ECO:0000256" key="3">
    <source>
        <dbReference type="ARBA" id="ARBA00023002"/>
    </source>
</evidence>
<dbReference type="PANTHER" id="PTHR42659:SF2">
    <property type="entry name" value="XANTHINE DEHYDROGENASE SUBUNIT C-RELATED"/>
    <property type="match status" value="1"/>
</dbReference>
<dbReference type="PROSITE" id="PS51387">
    <property type="entry name" value="FAD_PCMH"/>
    <property type="match status" value="1"/>
</dbReference>
<keyword evidence="2" id="KW-0274">FAD</keyword>
<keyword evidence="1" id="KW-0285">Flavoprotein</keyword>
<dbReference type="InterPro" id="IPR036318">
    <property type="entry name" value="FAD-bd_PCMH-like_sf"/>
</dbReference>
<accession>A0A382BPB9</accession>
<dbReference type="InterPro" id="IPR002346">
    <property type="entry name" value="Mopterin_DH_FAD-bd"/>
</dbReference>